<evidence type="ECO:0000256" key="1">
    <source>
        <dbReference type="ARBA" id="ARBA00022485"/>
    </source>
</evidence>
<keyword evidence="9" id="KW-1185">Reference proteome</keyword>
<dbReference type="PANTHER" id="PTHR10359">
    <property type="entry name" value="A/G-SPECIFIC ADENINE GLYCOSYLASE/ENDONUCLEASE III"/>
    <property type="match status" value="1"/>
</dbReference>
<evidence type="ECO:0000313" key="9">
    <source>
        <dbReference type="Proteomes" id="UP001356080"/>
    </source>
</evidence>
<dbReference type="InterPro" id="IPR003265">
    <property type="entry name" value="HhH-GPD_domain"/>
</dbReference>
<reference evidence="8" key="2">
    <citation type="submission" date="2016-11" db="EMBL/GenBank/DDBJ databases">
        <title>Complete genome sequence of Virgibacillus pantothenticus 21D, a halophilic bacterium isolated from the deep hypersaline anoxic basin Discovery in the Mediterranean Sea.</title>
        <authorList>
            <person name="Zeaiter Z."/>
            <person name="Booth J.M."/>
            <person name="Prosdocimi E.M."/>
            <person name="Mapelli F."/>
            <person name="Fusi M."/>
            <person name="Daffonchio D."/>
            <person name="Borin S."/>
            <person name="Crotti E."/>
        </authorList>
    </citation>
    <scope>NUCLEOTIDE SEQUENCE [LARGE SCALE GENOMIC DNA]</scope>
    <source>
        <strain evidence="8">21D</strain>
    </source>
</reference>
<evidence type="ECO:0000256" key="2">
    <source>
        <dbReference type="ARBA" id="ARBA00022723"/>
    </source>
</evidence>
<keyword evidence="3" id="KW-0408">Iron</keyword>
<keyword evidence="2" id="KW-0479">Metal-binding</keyword>
<dbReference type="InterPro" id="IPR011257">
    <property type="entry name" value="DNA_glycosylase"/>
</dbReference>
<dbReference type="GO" id="GO:0140078">
    <property type="term" value="F:class I DNA-(apurinic or apyrimidinic site) endonuclease activity"/>
    <property type="evidence" value="ECO:0007669"/>
    <property type="project" value="UniProtKB-EC"/>
</dbReference>
<dbReference type="EC" id="4.2.99.18" evidence="6"/>
<dbReference type="PANTHER" id="PTHR10359:SF19">
    <property type="entry name" value="DNA REPAIR GLYCOSYLASE MJ1434-RELATED"/>
    <property type="match status" value="1"/>
</dbReference>
<dbReference type="GO" id="GO:0046872">
    <property type="term" value="F:metal ion binding"/>
    <property type="evidence" value="ECO:0007669"/>
    <property type="project" value="UniProtKB-KW"/>
</dbReference>
<feature type="domain" description="HhH-GPD" evidence="5">
    <location>
        <begin position="62"/>
        <end position="217"/>
    </location>
</feature>
<dbReference type="RefSeq" id="WP_237342820.1">
    <property type="nucleotide sequence ID" value="NZ_CP018622.1"/>
</dbReference>
<dbReference type="EMBL" id="CP018622">
    <property type="protein sequence ID" value="AUJ24835.1"/>
    <property type="molecule type" value="Genomic_DNA"/>
</dbReference>
<evidence type="ECO:0000259" key="5">
    <source>
        <dbReference type="SMART" id="SM00478"/>
    </source>
</evidence>
<dbReference type="EMBL" id="JAZHPM010000019">
    <property type="protein sequence ID" value="MEF2292652.1"/>
    <property type="molecule type" value="Genomic_DNA"/>
</dbReference>
<evidence type="ECO:0000313" key="6">
    <source>
        <dbReference type="EMBL" id="AUJ24835.1"/>
    </source>
</evidence>
<dbReference type="GO" id="GO:0051539">
    <property type="term" value="F:4 iron, 4 sulfur cluster binding"/>
    <property type="evidence" value="ECO:0007669"/>
    <property type="project" value="UniProtKB-KW"/>
</dbReference>
<keyword evidence="6" id="KW-0456">Lyase</keyword>
<evidence type="ECO:0000313" key="8">
    <source>
        <dbReference type="Proteomes" id="UP000234237"/>
    </source>
</evidence>
<dbReference type="Pfam" id="PF00730">
    <property type="entry name" value="HhH-GPD"/>
    <property type="match status" value="1"/>
</dbReference>
<name>A0A2K9IZE9_9BACI</name>
<evidence type="ECO:0000256" key="4">
    <source>
        <dbReference type="ARBA" id="ARBA00023014"/>
    </source>
</evidence>
<keyword evidence="6" id="KW-0378">Hydrolase</keyword>
<dbReference type="PIRSF" id="PIRSF001435">
    <property type="entry name" value="Nth"/>
    <property type="match status" value="1"/>
</dbReference>
<keyword evidence="6" id="KW-0255">Endonuclease</keyword>
<dbReference type="Gene3D" id="1.10.340.30">
    <property type="entry name" value="Hypothetical protein, domain 2"/>
    <property type="match status" value="1"/>
</dbReference>
<dbReference type="InterPro" id="IPR023170">
    <property type="entry name" value="HhH_base_excis_C"/>
</dbReference>
<keyword evidence="1" id="KW-0004">4Fe-4S</keyword>
<dbReference type="AlphaFoldDB" id="A0A2K9IZE9"/>
<dbReference type="GO" id="GO:0006284">
    <property type="term" value="P:base-excision repair"/>
    <property type="evidence" value="ECO:0007669"/>
    <property type="project" value="InterPro"/>
</dbReference>
<evidence type="ECO:0000256" key="3">
    <source>
        <dbReference type="ARBA" id="ARBA00023004"/>
    </source>
</evidence>
<organism evidence="6 8">
    <name type="scientific">Virgibacillus dokdonensis</name>
    <dbReference type="NCBI Taxonomy" id="302167"/>
    <lineage>
        <taxon>Bacteria</taxon>
        <taxon>Bacillati</taxon>
        <taxon>Bacillota</taxon>
        <taxon>Bacilli</taxon>
        <taxon>Bacillales</taxon>
        <taxon>Bacillaceae</taxon>
        <taxon>Virgibacillus</taxon>
    </lineage>
</organism>
<accession>A0A2K9IZE9</accession>
<dbReference type="Proteomes" id="UP000234237">
    <property type="component" value="Chromosome"/>
</dbReference>
<dbReference type="KEGG" id="vpn:A21D_01754"/>
<protein>
    <submittedName>
        <fullName evidence="6 7">Endonuclease</fullName>
        <ecNumber evidence="6">4.2.99.18</ecNumber>
    </submittedName>
</protein>
<keyword evidence="6" id="KW-0540">Nuclease</keyword>
<dbReference type="SUPFAM" id="SSF48150">
    <property type="entry name" value="DNA-glycosylase"/>
    <property type="match status" value="1"/>
</dbReference>
<gene>
    <name evidence="6" type="primary">nth_1</name>
    <name evidence="6" type="ORF">A21D_01754</name>
    <name evidence="7" type="ORF">V2W34_11630</name>
</gene>
<keyword evidence="4" id="KW-0411">Iron-sulfur</keyword>
<evidence type="ECO:0000313" key="7">
    <source>
        <dbReference type="EMBL" id="MEF2292652.1"/>
    </source>
</evidence>
<reference evidence="7 9" key="3">
    <citation type="submission" date="2024-01" db="EMBL/GenBank/DDBJ databases">
        <title>Survival strategy associated with biotechnological potential of Virgibacillus dokdonensis T4.6 isolated from salt-fermented shrimp paste.</title>
        <authorList>
            <person name="Doan T.V."/>
            <person name="Quach N.T."/>
            <person name="Phi Q.-T."/>
        </authorList>
    </citation>
    <scope>NUCLEOTIDE SEQUENCE [LARGE SCALE GENOMIC DNA]</scope>
    <source>
        <strain evidence="7 9">T4.6</strain>
    </source>
</reference>
<proteinExistence type="predicted"/>
<dbReference type="Gene3D" id="1.10.1670.10">
    <property type="entry name" value="Helix-hairpin-Helix base-excision DNA repair enzymes (C-terminal)"/>
    <property type="match status" value="1"/>
</dbReference>
<dbReference type="Proteomes" id="UP001356080">
    <property type="component" value="Unassembled WGS sequence"/>
</dbReference>
<sequence length="239" mass="27887">MLHCKEPIFFHMKDLLTKCKNKVEGLIMGAIQQIYNRLYHCYGSQGWWPADTVFEMMIGAILVQRTNWSNVEKALCQLTPYLSPEQLEALPMEELEVAIRSSGFYRQKAKRIKAFLHWYKKYDYQLAHLRHVETETLRAELLSIHGIGAETANVLLLYAFQRPVFVVDAYARRIFVRFGLDMPEKEQVFRLQVETECVLDTEGFKEFHALIVQHAKEHCKMKPICSGCPLVDECERRGV</sequence>
<dbReference type="SMART" id="SM00478">
    <property type="entry name" value="ENDO3c"/>
    <property type="match status" value="1"/>
</dbReference>
<reference evidence="6" key="1">
    <citation type="submission" date="2016-11" db="EMBL/GenBank/DDBJ databases">
        <title>Complete genome sequence of Virgibacillus dokdonensis 21D, a halophilic bacterium isolated from the deep hypersaline anoxic basin Discovery in the Mediterranean Sea.</title>
        <authorList>
            <person name="Zeaiter Z."/>
            <person name="Booth J.M."/>
            <person name="Prosdocimi E.M."/>
            <person name="Mapelli F."/>
            <person name="Fusi M."/>
            <person name="Daffonchio D."/>
            <person name="Borin S."/>
            <person name="Crotti E."/>
        </authorList>
    </citation>
    <scope>NUCLEOTIDE SEQUENCE</scope>
    <source>
        <strain evidence="6">21D</strain>
    </source>
</reference>
<dbReference type="CDD" id="cd00056">
    <property type="entry name" value="ENDO3c"/>
    <property type="match status" value="1"/>
</dbReference>